<dbReference type="HOGENOM" id="CLU_366376_0_0_1"/>
<dbReference type="EMBL" id="KB445578">
    <property type="protein sequence ID" value="EMD90152.1"/>
    <property type="molecule type" value="Genomic_DNA"/>
</dbReference>
<gene>
    <name evidence="2" type="ORF">COCHEDRAFT_1031502</name>
</gene>
<dbReference type="Proteomes" id="UP000016936">
    <property type="component" value="Unassembled WGS sequence"/>
</dbReference>
<proteinExistence type="predicted"/>
<dbReference type="eggNOG" id="ENOG502SXAS">
    <property type="taxonomic scope" value="Eukaryota"/>
</dbReference>
<evidence type="ECO:0000313" key="2">
    <source>
        <dbReference type="EMBL" id="EMD90152.1"/>
    </source>
</evidence>
<reference evidence="2 3" key="1">
    <citation type="journal article" date="2012" name="PLoS Pathog.">
        <title>Diverse lifestyles and strategies of plant pathogenesis encoded in the genomes of eighteen Dothideomycetes fungi.</title>
        <authorList>
            <person name="Ohm R.A."/>
            <person name="Feau N."/>
            <person name="Henrissat B."/>
            <person name="Schoch C.L."/>
            <person name="Horwitz B.A."/>
            <person name="Barry K.W."/>
            <person name="Condon B.J."/>
            <person name="Copeland A.C."/>
            <person name="Dhillon B."/>
            <person name="Glaser F."/>
            <person name="Hesse C.N."/>
            <person name="Kosti I."/>
            <person name="LaButti K."/>
            <person name="Lindquist E.A."/>
            <person name="Lucas S."/>
            <person name="Salamov A.A."/>
            <person name="Bradshaw R.E."/>
            <person name="Ciuffetti L."/>
            <person name="Hamelin R.C."/>
            <person name="Kema G.H.J."/>
            <person name="Lawrence C."/>
            <person name="Scott J.A."/>
            <person name="Spatafora J.W."/>
            <person name="Turgeon B.G."/>
            <person name="de Wit P.J.G.M."/>
            <person name="Zhong S."/>
            <person name="Goodwin S.B."/>
            <person name="Grigoriev I.V."/>
        </authorList>
    </citation>
    <scope>NUCLEOTIDE SEQUENCE [LARGE SCALE GENOMIC DNA]</scope>
    <source>
        <strain evidence="3">C5 / ATCC 48332 / race O</strain>
    </source>
</reference>
<dbReference type="OMA" id="AWIPRIC"/>
<evidence type="ECO:0000256" key="1">
    <source>
        <dbReference type="SAM" id="MobiDB-lite"/>
    </source>
</evidence>
<organism evidence="2 3">
    <name type="scientific">Cochliobolus heterostrophus (strain C5 / ATCC 48332 / race O)</name>
    <name type="common">Southern corn leaf blight fungus</name>
    <name type="synonym">Bipolaris maydis</name>
    <dbReference type="NCBI Taxonomy" id="701091"/>
    <lineage>
        <taxon>Eukaryota</taxon>
        <taxon>Fungi</taxon>
        <taxon>Dikarya</taxon>
        <taxon>Ascomycota</taxon>
        <taxon>Pezizomycotina</taxon>
        <taxon>Dothideomycetes</taxon>
        <taxon>Pleosporomycetidae</taxon>
        <taxon>Pleosporales</taxon>
        <taxon>Pleosporineae</taxon>
        <taxon>Pleosporaceae</taxon>
        <taxon>Bipolaris</taxon>
    </lineage>
</organism>
<dbReference type="STRING" id="701091.M2UQH0"/>
<protein>
    <submittedName>
        <fullName evidence="2">Uncharacterized protein</fullName>
    </submittedName>
</protein>
<sequence length="761" mass="86558">MAWVPKGNPYTIFDGIPAASWHNVNHGGSLDINVAPHRQQQPTHGFRVIKNFEDKRSGIKYKAGMQGQLKEVDEKRQLGCVYIAGVTEQGSNTHRWVPLSCIEKGKQWETDMNNWRIEVQLPGHHNFDKRSWVNGSLPDTTVLGKTITRFLTAIRESPPATVPLKFVEFMEKLHIAVATNRIVAGIKTAGLYEILSSGRPFSVRDLVSASRYHIKDTQSSRDGGVYLRYHKTGSQVGYHWKSRSSYGYVGHSRDFAKRNAAHKSNYISIYGDLTRNSEVLHMIALCVLPDTIDSGLYYLVEQMFICMLGTYRPELLDRQSQHPSMVAFMEPARFLYDLSKEVFRITGWQGMLQRGADSCGIQFGANCRSPIFEYASKSEKFLFIREDMDIKEGNSTVPMAYYRRSNEDVITGPREKTPVVVTKIVENRKWKTFMIIWARITRNKTIGLDAPPPKSPYQLVFEVRKDGSAHPHAWARLPKIGPFTNWNQANSWAVRVEWEHPLGSGKWRGMYIQSGHAFELADPHVPGSLKSYVKGIAFLQWLTGSEPNHRHAWIPRICGEAHVLQCKKDMVNQIFTFQNQDPIIMLPGDVRTNDAMKALMMKSEYGLRVDVPYGDFGGAVVGQRKYCDTCCLIQGYFHGGDFPDRSCVQVKGNDRLCTTCAYLGRPCCSWTPGLPSLRTAAWSRLSPDQNQLVQKTLSILVRLPLARIPPELQSFTQQFRSIDDVNEEDDGSDHQDSEDEGEEDVDEEEEEVEDDYEFEHE</sequence>
<keyword evidence="3" id="KW-1185">Reference proteome</keyword>
<feature type="compositionally biased region" description="Acidic residues" evidence="1">
    <location>
        <begin position="724"/>
        <end position="761"/>
    </location>
</feature>
<name>M2UQH0_COCH5</name>
<feature type="region of interest" description="Disordered" evidence="1">
    <location>
        <begin position="720"/>
        <end position="761"/>
    </location>
</feature>
<dbReference type="AlphaFoldDB" id="M2UQH0"/>
<evidence type="ECO:0000313" key="3">
    <source>
        <dbReference type="Proteomes" id="UP000016936"/>
    </source>
</evidence>
<reference evidence="3" key="2">
    <citation type="journal article" date="2013" name="PLoS Genet.">
        <title>Comparative genome structure, secondary metabolite, and effector coding capacity across Cochliobolus pathogens.</title>
        <authorList>
            <person name="Condon B.J."/>
            <person name="Leng Y."/>
            <person name="Wu D."/>
            <person name="Bushley K.E."/>
            <person name="Ohm R.A."/>
            <person name="Otillar R."/>
            <person name="Martin J."/>
            <person name="Schackwitz W."/>
            <person name="Grimwood J."/>
            <person name="MohdZainudin N."/>
            <person name="Xue C."/>
            <person name="Wang R."/>
            <person name="Manning V.A."/>
            <person name="Dhillon B."/>
            <person name="Tu Z.J."/>
            <person name="Steffenson B.J."/>
            <person name="Salamov A."/>
            <person name="Sun H."/>
            <person name="Lowry S."/>
            <person name="LaButti K."/>
            <person name="Han J."/>
            <person name="Copeland A."/>
            <person name="Lindquist E."/>
            <person name="Barry K."/>
            <person name="Schmutz J."/>
            <person name="Baker S.E."/>
            <person name="Ciuffetti L.M."/>
            <person name="Grigoriev I.V."/>
            <person name="Zhong S."/>
            <person name="Turgeon B.G."/>
        </authorList>
    </citation>
    <scope>NUCLEOTIDE SEQUENCE [LARGE SCALE GENOMIC DNA]</scope>
    <source>
        <strain evidence="3">C5 / ATCC 48332 / race O</strain>
    </source>
</reference>
<dbReference type="OrthoDB" id="4788824at2759"/>
<accession>M2UQH0</accession>